<evidence type="ECO:0000313" key="2">
    <source>
        <dbReference type="Proteomes" id="UP000255099"/>
    </source>
</evidence>
<organism evidence="1 2">
    <name type="scientific">Klebsiella pneumoniae</name>
    <dbReference type="NCBI Taxonomy" id="573"/>
    <lineage>
        <taxon>Bacteria</taxon>
        <taxon>Pseudomonadati</taxon>
        <taxon>Pseudomonadota</taxon>
        <taxon>Gammaproteobacteria</taxon>
        <taxon>Enterobacterales</taxon>
        <taxon>Enterobacteriaceae</taxon>
        <taxon>Klebsiella/Raoultella group</taxon>
        <taxon>Klebsiella</taxon>
        <taxon>Klebsiella pneumoniae complex</taxon>
    </lineage>
</organism>
<dbReference type="AlphaFoldDB" id="A0A377VU77"/>
<dbReference type="EMBL" id="UGLB01000003">
    <property type="protein sequence ID" value="STT46070.1"/>
    <property type="molecule type" value="Genomic_DNA"/>
</dbReference>
<evidence type="ECO:0000313" key="1">
    <source>
        <dbReference type="EMBL" id="STT46070.1"/>
    </source>
</evidence>
<name>A0A377VU77_KLEPN</name>
<gene>
    <name evidence="1" type="ORF">NCTC9637_00927</name>
</gene>
<reference evidence="1 2" key="1">
    <citation type="submission" date="2018-06" db="EMBL/GenBank/DDBJ databases">
        <authorList>
            <consortium name="Pathogen Informatics"/>
            <person name="Doyle S."/>
        </authorList>
    </citation>
    <scope>NUCLEOTIDE SEQUENCE [LARGE SCALE GENOMIC DNA]</scope>
    <source>
        <strain evidence="1 2">NCTC9637</strain>
    </source>
</reference>
<protein>
    <submittedName>
        <fullName evidence="1">Uncharacterized protein</fullName>
    </submittedName>
</protein>
<accession>A0A377VU77</accession>
<proteinExistence type="predicted"/>
<dbReference type="Proteomes" id="UP000255099">
    <property type="component" value="Unassembled WGS sequence"/>
</dbReference>
<sequence length="33" mass="3730">MFPLTVPGSNIMVVSRHWQMLPVKLAFSSKVEV</sequence>